<evidence type="ECO:0000256" key="5">
    <source>
        <dbReference type="ARBA" id="ARBA00022989"/>
    </source>
</evidence>
<comment type="subcellular location">
    <subcellularLocation>
        <location evidence="1">Membrane</location>
        <topology evidence="1">Single-pass type II membrane protein</topology>
    </subcellularLocation>
</comment>
<sequence>MMGALGNGRRGGRSPSLLVAALIACILLIGFNYWVSNSRNIELQSKILELEDRMRLLAADRDREQQSKMKVEDEMRMQNERMGLIEDTHRRQQDTTLNNWRQEKEILKLNISSSAKTVQEMKNHMKSLLEDLSKRQNELKSCQSNADTFMTQIATMEEKCNEKTEESKLEEHNAEKEPAPVAPQDVAGSAQTLAAKAKSEIPATNHSDKNVAKPSNSKPEVESRAKDEVQVQNNEKLDAVIIGKSPIPTYKPTNKNETLERPDSKKVPEAVMDIKGESLKTDTLLYEAGILEPKDDDIRMGDGNEEKDRIGEGREDDDVIMYDNEGEIEKQLSKIKDENQDAGQDLEDEMANYNGEDDNQPESEDEKQAELTGIKYYCQVNGDHFWVNYSFKAS</sequence>
<dbReference type="PANTHER" id="PTHR15896">
    <property type="entry name" value="GOLGI PHOSPHOPROTEIN 2/GP73-RELATED"/>
    <property type="match status" value="1"/>
</dbReference>
<evidence type="ECO:0000256" key="9">
    <source>
        <dbReference type="SAM" id="MobiDB-lite"/>
    </source>
</evidence>
<evidence type="ECO:0000256" key="1">
    <source>
        <dbReference type="ARBA" id="ARBA00004606"/>
    </source>
</evidence>
<feature type="transmembrane region" description="Helical" evidence="10">
    <location>
        <begin position="16"/>
        <end position="35"/>
    </location>
</feature>
<organism evidence="11 12">
    <name type="scientific">Triplophysa rosa</name>
    <name type="common">Cave loach</name>
    <dbReference type="NCBI Taxonomy" id="992332"/>
    <lineage>
        <taxon>Eukaryota</taxon>
        <taxon>Metazoa</taxon>
        <taxon>Chordata</taxon>
        <taxon>Craniata</taxon>
        <taxon>Vertebrata</taxon>
        <taxon>Euteleostomi</taxon>
        <taxon>Actinopterygii</taxon>
        <taxon>Neopterygii</taxon>
        <taxon>Teleostei</taxon>
        <taxon>Ostariophysi</taxon>
        <taxon>Cypriniformes</taxon>
        <taxon>Nemacheilidae</taxon>
        <taxon>Triplophysa</taxon>
    </lineage>
</organism>
<keyword evidence="5 10" id="KW-1133">Transmembrane helix</keyword>
<dbReference type="AlphaFoldDB" id="A0A9W7TK51"/>
<keyword evidence="7 10" id="KW-0472">Membrane</keyword>
<reference evidence="11" key="1">
    <citation type="submission" date="2021-02" db="EMBL/GenBank/DDBJ databases">
        <title>Comparative genomics reveals that relaxation of natural selection precedes convergent phenotypic evolution of cavefish.</title>
        <authorList>
            <person name="Peng Z."/>
        </authorList>
    </citation>
    <scope>NUCLEOTIDE SEQUENCE</scope>
    <source>
        <tissue evidence="11">Muscle</tissue>
    </source>
</reference>
<evidence type="ECO:0000256" key="3">
    <source>
        <dbReference type="ARBA" id="ARBA00022692"/>
    </source>
</evidence>
<feature type="compositionally biased region" description="Acidic residues" evidence="9">
    <location>
        <begin position="344"/>
        <end position="367"/>
    </location>
</feature>
<evidence type="ECO:0000256" key="7">
    <source>
        <dbReference type="ARBA" id="ARBA00023136"/>
    </source>
</evidence>
<keyword evidence="4" id="KW-0735">Signal-anchor</keyword>
<dbReference type="GO" id="GO:0005794">
    <property type="term" value="C:Golgi apparatus"/>
    <property type="evidence" value="ECO:0007669"/>
    <property type="project" value="TreeGrafter"/>
</dbReference>
<keyword evidence="3 10" id="KW-0812">Transmembrane</keyword>
<accession>A0A9W7TK51</accession>
<evidence type="ECO:0000256" key="2">
    <source>
        <dbReference type="ARBA" id="ARBA00007474"/>
    </source>
</evidence>
<dbReference type="EMBL" id="JAFHDT010000017">
    <property type="protein sequence ID" value="KAI7797873.1"/>
    <property type="molecule type" value="Genomic_DNA"/>
</dbReference>
<comment type="caution">
    <text evidence="11">The sequence shown here is derived from an EMBL/GenBank/DDBJ whole genome shotgun (WGS) entry which is preliminary data.</text>
</comment>
<evidence type="ECO:0000256" key="4">
    <source>
        <dbReference type="ARBA" id="ARBA00022968"/>
    </source>
</evidence>
<keyword evidence="12" id="KW-1185">Reference proteome</keyword>
<dbReference type="PRINTS" id="PR02084">
    <property type="entry name" value="GOLM1CASC4"/>
</dbReference>
<evidence type="ECO:0000256" key="8">
    <source>
        <dbReference type="SAM" id="Coils"/>
    </source>
</evidence>
<evidence type="ECO:0000256" key="10">
    <source>
        <dbReference type="SAM" id="Phobius"/>
    </source>
</evidence>
<evidence type="ECO:0000313" key="12">
    <source>
        <dbReference type="Proteomes" id="UP001059041"/>
    </source>
</evidence>
<dbReference type="GO" id="GO:0016020">
    <property type="term" value="C:membrane"/>
    <property type="evidence" value="ECO:0007669"/>
    <property type="project" value="UniProtKB-SubCell"/>
</dbReference>
<feature type="region of interest" description="Disordered" evidence="9">
    <location>
        <begin position="294"/>
        <end position="318"/>
    </location>
</feature>
<protein>
    <submittedName>
        <fullName evidence="11">Golgi membrane protein 1</fullName>
    </submittedName>
</protein>
<dbReference type="Proteomes" id="UP001059041">
    <property type="component" value="Linkage Group LG17"/>
</dbReference>
<gene>
    <name evidence="11" type="ORF">IRJ41_019904</name>
</gene>
<keyword evidence="6 8" id="KW-0175">Coiled coil</keyword>
<feature type="compositionally biased region" description="Basic and acidic residues" evidence="9">
    <location>
        <begin position="219"/>
        <end position="229"/>
    </location>
</feature>
<feature type="region of interest" description="Disordered" evidence="9">
    <location>
        <begin position="334"/>
        <end position="370"/>
    </location>
</feature>
<evidence type="ECO:0000313" key="11">
    <source>
        <dbReference type="EMBL" id="KAI7797873.1"/>
    </source>
</evidence>
<name>A0A9W7TK51_TRIRA</name>
<dbReference type="PANTHER" id="PTHR15896:SF8">
    <property type="entry name" value="GOLGI MEMBRANE PROTEIN 1"/>
    <property type="match status" value="1"/>
</dbReference>
<feature type="compositionally biased region" description="Basic and acidic residues" evidence="9">
    <location>
        <begin position="159"/>
        <end position="178"/>
    </location>
</feature>
<feature type="compositionally biased region" description="Basic and acidic residues" evidence="9">
    <location>
        <begin position="294"/>
        <end position="313"/>
    </location>
</feature>
<feature type="region of interest" description="Disordered" evidence="9">
    <location>
        <begin position="159"/>
        <end position="272"/>
    </location>
</feature>
<dbReference type="InterPro" id="IPR026139">
    <property type="entry name" value="GOLM1/CASC4"/>
</dbReference>
<feature type="compositionally biased region" description="Basic and acidic residues" evidence="9">
    <location>
        <begin position="257"/>
        <end position="272"/>
    </location>
</feature>
<comment type="similarity">
    <text evidence="2">Belongs to the GOLM family.</text>
</comment>
<evidence type="ECO:0000256" key="6">
    <source>
        <dbReference type="ARBA" id="ARBA00023054"/>
    </source>
</evidence>
<feature type="coiled-coil region" evidence="8">
    <location>
        <begin position="40"/>
        <end position="81"/>
    </location>
</feature>
<proteinExistence type="inferred from homology"/>